<comment type="caution">
    <text evidence="2">The sequence shown here is derived from an EMBL/GenBank/DDBJ whole genome shotgun (WGS) entry which is preliminary data.</text>
</comment>
<organism evidence="2 3">
    <name type="scientific">Maricaulis maris</name>
    <dbReference type="NCBI Taxonomy" id="74318"/>
    <lineage>
        <taxon>Bacteria</taxon>
        <taxon>Pseudomonadati</taxon>
        <taxon>Pseudomonadota</taxon>
        <taxon>Alphaproteobacteria</taxon>
        <taxon>Maricaulales</taxon>
        <taxon>Maricaulaceae</taxon>
        <taxon>Maricaulis</taxon>
    </lineage>
</organism>
<dbReference type="EMBL" id="RBIM01000001">
    <property type="protein sequence ID" value="RKR03943.1"/>
    <property type="molecule type" value="Genomic_DNA"/>
</dbReference>
<accession>A0A495DLZ6</accession>
<keyword evidence="1" id="KW-0732">Signal</keyword>
<evidence type="ECO:0000313" key="3">
    <source>
        <dbReference type="Proteomes" id="UP000273675"/>
    </source>
</evidence>
<dbReference type="Proteomes" id="UP000273675">
    <property type="component" value="Unassembled WGS sequence"/>
</dbReference>
<proteinExistence type="predicted"/>
<protein>
    <submittedName>
        <fullName evidence="2">Thioredoxin-like protein</fullName>
    </submittedName>
</protein>
<dbReference type="AlphaFoldDB" id="A0A495DLZ6"/>
<name>A0A495DLZ6_9PROT</name>
<dbReference type="Pfam" id="PF13899">
    <property type="entry name" value="Thioredoxin_7"/>
    <property type="match status" value="1"/>
</dbReference>
<evidence type="ECO:0000256" key="1">
    <source>
        <dbReference type="SAM" id="SignalP"/>
    </source>
</evidence>
<reference evidence="2 3" key="1">
    <citation type="submission" date="2018-10" db="EMBL/GenBank/DDBJ databases">
        <title>Genomic Encyclopedia of Type Strains, Phase IV (KMG-IV): sequencing the most valuable type-strain genomes for metagenomic binning, comparative biology and taxonomic classification.</title>
        <authorList>
            <person name="Goeker M."/>
        </authorList>
    </citation>
    <scope>NUCLEOTIDE SEQUENCE [LARGE SCALE GENOMIC DNA]</scope>
    <source>
        <strain evidence="2 3">DSM 4734</strain>
    </source>
</reference>
<feature type="chain" id="PRO_5019713787" evidence="1">
    <location>
        <begin position="21"/>
        <end position="278"/>
    </location>
</feature>
<dbReference type="RefSeq" id="WP_170150310.1">
    <property type="nucleotide sequence ID" value="NZ_RBIM01000001.1"/>
</dbReference>
<dbReference type="SUPFAM" id="SSF52833">
    <property type="entry name" value="Thioredoxin-like"/>
    <property type="match status" value="1"/>
</dbReference>
<gene>
    <name evidence="2" type="ORF">C7435_0386</name>
</gene>
<sequence>MRLAVILGCLLLIITPAGLADDDHPRPFDENFAAMDVVDAALAEALAEDKRLLLVLGANWCHDSRGLAHHFEDAELAATLEAHYVIRFIDVGWRDQNHDIMRRFGVAAIYATPTVLVIDPGDETLLNRAERNFWGSAYSTPIEEARAWFVRWADARPATGGLVENSLIYQAMMIEIDIFEEEEGTRLSAAYRDIGRWRQLDEADRPDNFRALDREVENWRRNLPRDIAQLRQEARAMVIGALNARAGGDPFTADTVAALDADDPDLALRFRPHASDTW</sequence>
<evidence type="ECO:0000313" key="2">
    <source>
        <dbReference type="EMBL" id="RKR03943.1"/>
    </source>
</evidence>
<dbReference type="CDD" id="cd02961">
    <property type="entry name" value="PDI_a_family"/>
    <property type="match status" value="1"/>
</dbReference>
<dbReference type="Gene3D" id="3.40.30.10">
    <property type="entry name" value="Glutaredoxin"/>
    <property type="match status" value="1"/>
</dbReference>
<feature type="signal peptide" evidence="1">
    <location>
        <begin position="1"/>
        <end position="20"/>
    </location>
</feature>
<dbReference type="InterPro" id="IPR036249">
    <property type="entry name" value="Thioredoxin-like_sf"/>
</dbReference>